<organism evidence="2 3">
    <name type="scientific">Geodermatophilus poikilotrophus</name>
    <dbReference type="NCBI Taxonomy" id="1333667"/>
    <lineage>
        <taxon>Bacteria</taxon>
        <taxon>Bacillati</taxon>
        <taxon>Actinomycetota</taxon>
        <taxon>Actinomycetes</taxon>
        <taxon>Geodermatophilales</taxon>
        <taxon>Geodermatophilaceae</taxon>
        <taxon>Geodermatophilus</taxon>
    </lineage>
</organism>
<dbReference type="Proteomes" id="UP000198507">
    <property type="component" value="Unassembled WGS sequence"/>
</dbReference>
<dbReference type="GO" id="GO:0043856">
    <property type="term" value="F:anti-sigma factor antagonist activity"/>
    <property type="evidence" value="ECO:0007669"/>
    <property type="project" value="TreeGrafter"/>
</dbReference>
<evidence type="ECO:0000313" key="2">
    <source>
        <dbReference type="EMBL" id="SET23164.1"/>
    </source>
</evidence>
<reference evidence="3" key="1">
    <citation type="submission" date="2016-10" db="EMBL/GenBank/DDBJ databases">
        <authorList>
            <person name="Varghese N."/>
            <person name="Submissions S."/>
        </authorList>
    </citation>
    <scope>NUCLEOTIDE SEQUENCE [LARGE SCALE GENOMIC DNA]</scope>
    <source>
        <strain evidence="3">DSM 44209</strain>
    </source>
</reference>
<dbReference type="Gene3D" id="3.30.750.24">
    <property type="entry name" value="STAS domain"/>
    <property type="match status" value="1"/>
</dbReference>
<protein>
    <submittedName>
        <fullName evidence="2">STAS domain-containing protein</fullName>
    </submittedName>
</protein>
<dbReference type="EMBL" id="FOIE01000003">
    <property type="protein sequence ID" value="SET23164.1"/>
    <property type="molecule type" value="Genomic_DNA"/>
</dbReference>
<dbReference type="InterPro" id="IPR036513">
    <property type="entry name" value="STAS_dom_sf"/>
</dbReference>
<proteinExistence type="predicted"/>
<dbReference type="Pfam" id="PF13466">
    <property type="entry name" value="STAS_2"/>
    <property type="match status" value="1"/>
</dbReference>
<evidence type="ECO:0000313" key="3">
    <source>
        <dbReference type="Proteomes" id="UP000198507"/>
    </source>
</evidence>
<dbReference type="PROSITE" id="PS50801">
    <property type="entry name" value="STAS"/>
    <property type="match status" value="1"/>
</dbReference>
<gene>
    <name evidence="2" type="ORF">SAMN04488546_1763</name>
</gene>
<keyword evidence="3" id="KW-1185">Reference proteome</keyword>
<dbReference type="PANTHER" id="PTHR33495:SF2">
    <property type="entry name" value="ANTI-SIGMA FACTOR ANTAGONIST TM_1081-RELATED"/>
    <property type="match status" value="1"/>
</dbReference>
<accession>A0A1I0CTS3</accession>
<feature type="domain" description="STAS" evidence="1">
    <location>
        <begin position="29"/>
        <end position="108"/>
    </location>
</feature>
<dbReference type="CDD" id="cd07043">
    <property type="entry name" value="STAS_anti-anti-sigma_factors"/>
    <property type="match status" value="1"/>
</dbReference>
<dbReference type="RefSeq" id="WP_139206859.1">
    <property type="nucleotide sequence ID" value="NZ_FOIE01000003.1"/>
</dbReference>
<dbReference type="PANTHER" id="PTHR33495">
    <property type="entry name" value="ANTI-SIGMA FACTOR ANTAGONIST TM_1081-RELATED-RELATED"/>
    <property type="match status" value="1"/>
</dbReference>
<sequence length="129" mass="13578">MSARAMPGRRVEDRSRPLLLSIDLQTGRITAAGELDRAVAHRLGDALEALSLTRHRTWTVDTSGITFCDAEGLRVLAAGEALADTRGCTLQLVGPAPFTARLLRAVGMGHLLDEPAGRSAGRPAPLGVA</sequence>
<dbReference type="OrthoDB" id="3622319at2"/>
<dbReference type="InterPro" id="IPR058548">
    <property type="entry name" value="MlaB-like_STAS"/>
</dbReference>
<name>A0A1I0CTS3_9ACTN</name>
<dbReference type="InterPro" id="IPR002645">
    <property type="entry name" value="STAS_dom"/>
</dbReference>
<evidence type="ECO:0000259" key="1">
    <source>
        <dbReference type="PROSITE" id="PS50801"/>
    </source>
</evidence>
<dbReference type="SUPFAM" id="SSF52091">
    <property type="entry name" value="SpoIIaa-like"/>
    <property type="match status" value="1"/>
</dbReference>
<dbReference type="AlphaFoldDB" id="A0A1I0CTS3"/>